<keyword evidence="1" id="KW-0472">Membrane</keyword>
<dbReference type="InParanoid" id="A0A7J8CZE1"/>
<keyword evidence="3" id="KW-1185">Reference proteome</keyword>
<dbReference type="EMBL" id="JACASF010000019">
    <property type="protein sequence ID" value="KAF6416253.1"/>
    <property type="molecule type" value="Genomic_DNA"/>
</dbReference>
<name>A0A7J8CZE1_MOLMO</name>
<gene>
    <name evidence="2" type="ORF">HJG59_009515</name>
</gene>
<evidence type="ECO:0000313" key="2">
    <source>
        <dbReference type="EMBL" id="KAF6416253.1"/>
    </source>
</evidence>
<accession>A0A7J8CZE1</accession>
<reference evidence="2 3" key="1">
    <citation type="journal article" date="2020" name="Nature">
        <title>Six reference-quality genomes reveal evolution of bat adaptations.</title>
        <authorList>
            <person name="Jebb D."/>
            <person name="Huang Z."/>
            <person name="Pippel M."/>
            <person name="Hughes G.M."/>
            <person name="Lavrichenko K."/>
            <person name="Devanna P."/>
            <person name="Winkler S."/>
            <person name="Jermiin L.S."/>
            <person name="Skirmuntt E.C."/>
            <person name="Katzourakis A."/>
            <person name="Burkitt-Gray L."/>
            <person name="Ray D.A."/>
            <person name="Sullivan K.A.M."/>
            <person name="Roscito J.G."/>
            <person name="Kirilenko B.M."/>
            <person name="Davalos L.M."/>
            <person name="Corthals A.P."/>
            <person name="Power M.L."/>
            <person name="Jones G."/>
            <person name="Ransome R.D."/>
            <person name="Dechmann D.K.N."/>
            <person name="Locatelli A.G."/>
            <person name="Puechmaille S.J."/>
            <person name="Fedrigo O."/>
            <person name="Jarvis E.D."/>
            <person name="Hiller M."/>
            <person name="Vernes S.C."/>
            <person name="Myers E.W."/>
            <person name="Teeling E.C."/>
        </authorList>
    </citation>
    <scope>NUCLEOTIDE SEQUENCE [LARGE SCALE GENOMIC DNA]</scope>
    <source>
        <strain evidence="2">MMolMol1</strain>
        <tissue evidence="2">Muscle</tissue>
    </source>
</reference>
<evidence type="ECO:0000256" key="1">
    <source>
        <dbReference type="SAM" id="Phobius"/>
    </source>
</evidence>
<comment type="caution">
    <text evidence="2">The sequence shown here is derived from an EMBL/GenBank/DDBJ whole genome shotgun (WGS) entry which is preliminary data.</text>
</comment>
<proteinExistence type="predicted"/>
<organism evidence="2 3">
    <name type="scientific">Molossus molossus</name>
    <name type="common">Pallas' mastiff bat</name>
    <name type="synonym">Vespertilio molossus</name>
    <dbReference type="NCBI Taxonomy" id="27622"/>
    <lineage>
        <taxon>Eukaryota</taxon>
        <taxon>Metazoa</taxon>
        <taxon>Chordata</taxon>
        <taxon>Craniata</taxon>
        <taxon>Vertebrata</taxon>
        <taxon>Euteleostomi</taxon>
        <taxon>Mammalia</taxon>
        <taxon>Eutheria</taxon>
        <taxon>Laurasiatheria</taxon>
        <taxon>Chiroptera</taxon>
        <taxon>Yangochiroptera</taxon>
        <taxon>Molossidae</taxon>
        <taxon>Molossus</taxon>
    </lineage>
</organism>
<dbReference type="Proteomes" id="UP000550707">
    <property type="component" value="Unassembled WGS sequence"/>
</dbReference>
<dbReference type="AlphaFoldDB" id="A0A7J8CZE1"/>
<sequence length="134" mass="15518">MQHACCLDFEVLTRVIAFQQNRYHCLHFTNGDPKLPGPRGGLTVHHCHQFFFFQFLLIYFCYRLFLLSPPDTLLPILSSPSALLSVSIGYAYMHISYPSPQVPSSKVCQSEPYPFLCLWVYFVHQLILLIIVHK</sequence>
<feature type="transmembrane region" description="Helical" evidence="1">
    <location>
        <begin position="113"/>
        <end position="132"/>
    </location>
</feature>
<feature type="transmembrane region" description="Helical" evidence="1">
    <location>
        <begin position="73"/>
        <end position="93"/>
    </location>
</feature>
<keyword evidence="1" id="KW-1133">Transmembrane helix</keyword>
<feature type="transmembrane region" description="Helical" evidence="1">
    <location>
        <begin position="48"/>
        <end position="66"/>
    </location>
</feature>
<protein>
    <submittedName>
        <fullName evidence="2">Uncharacterized protein</fullName>
    </submittedName>
</protein>
<evidence type="ECO:0000313" key="3">
    <source>
        <dbReference type="Proteomes" id="UP000550707"/>
    </source>
</evidence>
<keyword evidence="1" id="KW-0812">Transmembrane</keyword>